<dbReference type="AlphaFoldDB" id="A0A220YAD6"/>
<evidence type="ECO:0000313" key="8">
    <source>
        <dbReference type="EMBL" id="ASL14446.1"/>
    </source>
</evidence>
<dbReference type="PANTHER" id="PTHR42688">
    <property type="entry name" value="CONSERVED PROTEIN"/>
    <property type="match status" value="1"/>
</dbReference>
<dbReference type="Gene3D" id="1.20.1250.20">
    <property type="entry name" value="MFS general substrate transporter like domains"/>
    <property type="match status" value="1"/>
</dbReference>
<keyword evidence="11" id="KW-1185">Reference proteome</keyword>
<feature type="transmembrane region" description="Helical" evidence="6">
    <location>
        <begin position="350"/>
        <end position="371"/>
    </location>
</feature>
<evidence type="ECO:0000256" key="3">
    <source>
        <dbReference type="ARBA" id="ARBA00022692"/>
    </source>
</evidence>
<reference evidence="8 10" key="1">
    <citation type="journal article" date="2017" name="Lancet Infect. Dis.">
        <title>Global outbreak of severe Mycobacterium chimaera disease after cardiac surgery: a molecular epidemiological study.</title>
        <authorList>
            <person name="van Ingen J."/>
            <person name="Kohl T."/>
            <person name="Kranzer K."/>
            <person name="Hasse B."/>
            <person name="Keller P."/>
            <person name="Szafranska A."/>
            <person name="Hillemann D."/>
            <person name="Chand M."/>
            <person name="Schreiber P."/>
            <person name="Sommerstein R."/>
            <person name="Berger C."/>
            <person name="Genoni M."/>
            <person name="Ruegg C."/>
            <person name="Troillet N."/>
            <person name="Widmer A.F."/>
            <person name="Becker S.L."/>
            <person name="Herrmann M."/>
            <person name="Eckmanns T."/>
            <person name="Haller S."/>
            <person name="Hoeller C."/>
            <person name="Debast S.B."/>
            <person name="Wolfhagen M.J."/>
            <person name="Hopman J."/>
            <person name="Kluytmans J."/>
            <person name="Langelaar M."/>
            <person name="Notermans D.W."/>
            <person name="ten Oever J."/>
            <person name="van den Barselaar P."/>
            <person name="Vonk A.B.A."/>
            <person name="Vos M.C."/>
            <person name="Ahmed N."/>
            <person name="Brown T."/>
            <person name="Crook D."/>
            <person name="Lamagni T."/>
            <person name="Phin N."/>
            <person name="Smith E.G."/>
            <person name="Zambon M."/>
            <person name="Serr A."/>
            <person name="Goetting T."/>
            <person name="Ebner W."/>
            <person name="Thuermer A."/>
            <person name="Utpatel C."/>
            <person name="Sproer C."/>
            <person name="Bunk B."/>
            <person name="Nubel U."/>
            <person name="Bloemberg G."/>
            <person name="Bottger E."/>
            <person name="Niemann S."/>
            <person name="Wagner D."/>
            <person name="Sax H."/>
        </authorList>
    </citation>
    <scope>NUCLEOTIDE SEQUENCE [LARGE SCALE GENOMIC DNA]</scope>
    <source>
        <strain evidence="8 10">ZUERICH-2</strain>
    </source>
</reference>
<evidence type="ECO:0000256" key="5">
    <source>
        <dbReference type="ARBA" id="ARBA00023136"/>
    </source>
</evidence>
<evidence type="ECO:0000313" key="10">
    <source>
        <dbReference type="Proteomes" id="UP000198286"/>
    </source>
</evidence>
<evidence type="ECO:0000313" key="11">
    <source>
        <dbReference type="Proteomes" id="UP001529272"/>
    </source>
</evidence>
<feature type="transmembrane region" description="Helical" evidence="6">
    <location>
        <begin position="103"/>
        <end position="126"/>
    </location>
</feature>
<feature type="transmembrane region" description="Helical" evidence="6">
    <location>
        <begin position="166"/>
        <end position="186"/>
    </location>
</feature>
<dbReference type="PROSITE" id="PS50850">
    <property type="entry name" value="MFS"/>
    <property type="match status" value="1"/>
</dbReference>
<evidence type="ECO:0000256" key="4">
    <source>
        <dbReference type="ARBA" id="ARBA00022989"/>
    </source>
</evidence>
<evidence type="ECO:0000259" key="7">
    <source>
        <dbReference type="PROSITE" id="PS50850"/>
    </source>
</evidence>
<dbReference type="InterPro" id="IPR011701">
    <property type="entry name" value="MFS"/>
</dbReference>
<dbReference type="Proteomes" id="UP000198286">
    <property type="component" value="Chromosome"/>
</dbReference>
<feature type="transmembrane region" description="Helical" evidence="6">
    <location>
        <begin position="247"/>
        <end position="269"/>
    </location>
</feature>
<feature type="transmembrane region" description="Helical" evidence="6">
    <location>
        <begin position="38"/>
        <end position="56"/>
    </location>
</feature>
<feature type="domain" description="Major facilitator superfamily (MFS) profile" evidence="7">
    <location>
        <begin position="13"/>
        <end position="403"/>
    </location>
</feature>
<reference evidence="9 11" key="3">
    <citation type="submission" date="2023-06" db="EMBL/GenBank/DDBJ databases">
        <title>Itaconate inhibition of nontuberculous mycobacteria.</title>
        <authorList>
            <person name="Breen P."/>
            <person name="Zimbric M."/>
            <person name="Caverly L."/>
        </authorList>
    </citation>
    <scope>NUCLEOTIDE SEQUENCE [LARGE SCALE GENOMIC DNA]</scope>
    <source>
        <strain evidence="9 11">FLAC1071</strain>
    </source>
</reference>
<dbReference type="GO" id="GO:0022857">
    <property type="term" value="F:transmembrane transporter activity"/>
    <property type="evidence" value="ECO:0007669"/>
    <property type="project" value="InterPro"/>
</dbReference>
<evidence type="ECO:0000313" key="9">
    <source>
        <dbReference type="EMBL" id="MDM3930177.1"/>
    </source>
</evidence>
<organism evidence="8 10">
    <name type="scientific">Mycobacterium intracellulare subsp. chimaera</name>
    <dbReference type="NCBI Taxonomy" id="222805"/>
    <lineage>
        <taxon>Bacteria</taxon>
        <taxon>Bacillati</taxon>
        <taxon>Actinomycetota</taxon>
        <taxon>Actinomycetes</taxon>
        <taxon>Mycobacteriales</taxon>
        <taxon>Mycobacteriaceae</taxon>
        <taxon>Mycobacterium</taxon>
        <taxon>Mycobacterium avium complex (MAC)</taxon>
    </lineage>
</organism>
<accession>A0A220YAD6</accession>
<dbReference type="EMBL" id="CP015267">
    <property type="protein sequence ID" value="ASL14446.1"/>
    <property type="molecule type" value="Genomic_DNA"/>
</dbReference>
<dbReference type="Pfam" id="PF07690">
    <property type="entry name" value="MFS_1"/>
    <property type="match status" value="1"/>
</dbReference>
<dbReference type="STRING" id="222805.AN480_09500"/>
<dbReference type="KEGG" id="mchi:AN480_09500"/>
<name>A0A220YAD6_MYCIT</name>
<dbReference type="Proteomes" id="UP001529272">
    <property type="component" value="Unassembled WGS sequence"/>
</dbReference>
<protein>
    <submittedName>
        <fullName evidence="9">MFS transporter</fullName>
    </submittedName>
    <submittedName>
        <fullName evidence="8">Major facilitator superfamily transporter</fullName>
    </submittedName>
</protein>
<keyword evidence="4 6" id="KW-1133">Transmembrane helix</keyword>
<evidence type="ECO:0000256" key="2">
    <source>
        <dbReference type="ARBA" id="ARBA00022475"/>
    </source>
</evidence>
<proteinExistence type="predicted"/>
<dbReference type="InterPro" id="IPR052425">
    <property type="entry name" value="Uncharacterized_MFS-type"/>
</dbReference>
<reference evidence="11" key="2">
    <citation type="submission" date="2023-06" db="EMBL/GenBank/DDBJ databases">
        <title>Itaconate inhibition of nontuberculous mycobacteria.</title>
        <authorList>
            <person name="Spilker T."/>
        </authorList>
    </citation>
    <scope>NUCLEOTIDE SEQUENCE [LARGE SCALE GENOMIC DNA]</scope>
    <source>
        <strain evidence="11">FLAC1071</strain>
    </source>
</reference>
<dbReference type="GO" id="GO:0005886">
    <property type="term" value="C:plasma membrane"/>
    <property type="evidence" value="ECO:0007669"/>
    <property type="project" value="UniProtKB-SubCell"/>
</dbReference>
<gene>
    <name evidence="8" type="ORF">MYCOZU2_02027</name>
    <name evidence="9" type="ORF">QRB35_30000</name>
</gene>
<feature type="transmembrane region" description="Helical" evidence="6">
    <location>
        <begin position="377"/>
        <end position="398"/>
    </location>
</feature>
<dbReference type="EMBL" id="JASZZX010000065">
    <property type="protein sequence ID" value="MDM3930177.1"/>
    <property type="molecule type" value="Genomic_DNA"/>
</dbReference>
<dbReference type="InterPro" id="IPR036259">
    <property type="entry name" value="MFS_trans_sf"/>
</dbReference>
<feature type="transmembrane region" description="Helical" evidence="6">
    <location>
        <begin position="77"/>
        <end position="97"/>
    </location>
</feature>
<dbReference type="SUPFAM" id="SSF103473">
    <property type="entry name" value="MFS general substrate transporter"/>
    <property type="match status" value="1"/>
</dbReference>
<feature type="transmembrane region" description="Helical" evidence="6">
    <location>
        <begin position="207"/>
        <end position="227"/>
    </location>
</feature>
<keyword evidence="3 6" id="KW-0812">Transmembrane</keyword>
<keyword evidence="2" id="KW-1003">Cell membrane</keyword>
<evidence type="ECO:0000256" key="1">
    <source>
        <dbReference type="ARBA" id="ARBA00004651"/>
    </source>
</evidence>
<reference evidence="9" key="4">
    <citation type="submission" date="2023-06" db="EMBL/GenBank/DDBJ databases">
        <authorList>
            <person name="Spilker T."/>
        </authorList>
    </citation>
    <scope>NUCLEOTIDE SEQUENCE</scope>
    <source>
        <strain evidence="9">FLAC1071</strain>
    </source>
</reference>
<dbReference type="RefSeq" id="WP_042910246.1">
    <property type="nucleotide sequence ID" value="NZ_CP012885.2"/>
</dbReference>
<dbReference type="InterPro" id="IPR020846">
    <property type="entry name" value="MFS_dom"/>
</dbReference>
<feature type="transmembrane region" description="Helical" evidence="6">
    <location>
        <begin position="138"/>
        <end position="160"/>
    </location>
</feature>
<dbReference type="PANTHER" id="PTHR42688:SF1">
    <property type="entry name" value="BLR5212 PROTEIN"/>
    <property type="match status" value="1"/>
</dbReference>
<feature type="transmembrane region" description="Helical" evidence="6">
    <location>
        <begin position="281"/>
        <end position="299"/>
    </location>
</feature>
<evidence type="ECO:0000256" key="6">
    <source>
        <dbReference type="SAM" id="Phobius"/>
    </source>
</evidence>
<keyword evidence="5 6" id="KW-0472">Membrane</keyword>
<feature type="transmembrane region" description="Helical" evidence="6">
    <location>
        <begin position="305"/>
        <end position="329"/>
    </location>
</feature>
<sequence>MEFIARFRSLPRPSRVLMINELVINVGFYMLMPYLAGYLAGPLALAAWAIGLVMGVRNFSEQGMFIIGGTLADRVGYKAMIVTGCLLRTGGFALLAITQSFPAVLIASATIGLTAAFFNPAIRAYLAVDAGDRRVEAFAMFNIFYQAGILVGPLVGVTLVGIDFRISALSAAALSAMLTAAQLLTLPARGADPEAAQTSILREWRTVISNPPFLLFAAVMTGSYLLSSQIFLTMPLQAAILTPASETVLVTALFGVSGLVAVACQLRITGWLAARWNRGRSLAIGMTILAASFLPLTIAPDAARFGIFPALVALLVCAALLAIGAAAVFPFEMDTVVSLAGGRLVATHYGFYNTIVGTGVLVGNLATGALIGAARKAGLGGLIWAGLVLVGIVAVVALRGLDRRGYLKATAGATR</sequence>
<comment type="subcellular location">
    <subcellularLocation>
        <location evidence="1">Cell membrane</location>
        <topology evidence="1">Multi-pass membrane protein</topology>
    </subcellularLocation>
</comment>